<dbReference type="InterPro" id="IPR053728">
    <property type="entry name" value="Alginate_Permeability_Chnl"/>
</dbReference>
<proteinExistence type="predicted"/>
<evidence type="ECO:0000256" key="1">
    <source>
        <dbReference type="SAM" id="SignalP"/>
    </source>
</evidence>
<gene>
    <name evidence="3" type="ORF">RYS15_08845</name>
</gene>
<keyword evidence="4" id="KW-1185">Reference proteome</keyword>
<dbReference type="EMBL" id="JAWIIJ010000005">
    <property type="protein sequence ID" value="MDV2078791.1"/>
    <property type="molecule type" value="Genomic_DNA"/>
</dbReference>
<accession>A0ABU3VX21</accession>
<reference evidence="3 4" key="1">
    <citation type="submission" date="2023-10" db="EMBL/GenBank/DDBJ databases">
        <title>Characteristics and mechanism of a salt-tolerant marine origin heterotrophic nitrifying- aerobic denitrifying bacteria Marinobacter xestospongiae HN1.</title>
        <authorList>
            <person name="Qi R."/>
        </authorList>
    </citation>
    <scope>NUCLEOTIDE SEQUENCE [LARGE SCALE GENOMIC DNA]</scope>
    <source>
        <strain evidence="3 4">HN1</strain>
    </source>
</reference>
<evidence type="ECO:0000313" key="3">
    <source>
        <dbReference type="EMBL" id="MDV2078791.1"/>
    </source>
</evidence>
<dbReference type="InterPro" id="IPR025388">
    <property type="entry name" value="Alginate_export_dom"/>
</dbReference>
<organism evidence="3 4">
    <name type="scientific">Marinobacter xestospongiae</name>
    <dbReference type="NCBI Taxonomy" id="994319"/>
    <lineage>
        <taxon>Bacteria</taxon>
        <taxon>Pseudomonadati</taxon>
        <taxon>Pseudomonadota</taxon>
        <taxon>Gammaproteobacteria</taxon>
        <taxon>Pseudomonadales</taxon>
        <taxon>Marinobacteraceae</taxon>
        <taxon>Marinobacter</taxon>
    </lineage>
</organism>
<protein>
    <submittedName>
        <fullName evidence="3">Alginate export family protein</fullName>
    </submittedName>
</protein>
<feature type="signal peptide" evidence="1">
    <location>
        <begin position="1"/>
        <end position="25"/>
    </location>
</feature>
<evidence type="ECO:0000313" key="4">
    <source>
        <dbReference type="Proteomes" id="UP001269819"/>
    </source>
</evidence>
<evidence type="ECO:0000259" key="2">
    <source>
        <dbReference type="Pfam" id="PF13372"/>
    </source>
</evidence>
<keyword evidence="1" id="KW-0732">Signal</keyword>
<sequence>MSRRHCRSVGLLLLLLTLPALVRGAANTLITEQPRYQLQHKLTAQLGHGPGDAPLGSDSRGFGQLRYQPALTAYLPQRAWPDWQVHTRLWLTYSDEDSNSALFEGTSPEGDSLELRDAYLRRERLLDDPRLSLTVGRQPYRSPLALWWDTSLTSARLQWQDTFERGFIALGQRPHSFNSVEGRLDPEDRDIGYLLSEYARRWAPQGWAGVRLVAELDHSGADWRNDREDIRAVRSGVFIGERQRADQALVSDYHVEALWLQGQRQDASGQDSIRGWALAGEVGKRFRQQPWQPRLAVRAVITDNRAHGFYLNGLQSDRIQVEPRERGALAGSLVSLSLRNTLFYGLRLEAHPATRQRLAIMLSNLHCRSASGPLPVERTGDGNDRCQGHDLGQTLDLDYRWRMFPLAIAGSQLNWQVSASLGLFHAGSALAVGGDDQQWLLSTELSW</sequence>
<dbReference type="Proteomes" id="UP001269819">
    <property type="component" value="Unassembled WGS sequence"/>
</dbReference>
<dbReference type="Pfam" id="PF13372">
    <property type="entry name" value="Alginate_exp"/>
    <property type="match status" value="1"/>
</dbReference>
<comment type="caution">
    <text evidence="3">The sequence shown here is derived from an EMBL/GenBank/DDBJ whole genome shotgun (WGS) entry which is preliminary data.</text>
</comment>
<feature type="chain" id="PRO_5047140618" evidence="1">
    <location>
        <begin position="26"/>
        <end position="447"/>
    </location>
</feature>
<dbReference type="RefSeq" id="WP_316973485.1">
    <property type="nucleotide sequence ID" value="NZ_JAWIIJ010000005.1"/>
</dbReference>
<dbReference type="Gene3D" id="2.40.160.100">
    <property type="match status" value="1"/>
</dbReference>
<feature type="domain" description="Alginate export" evidence="2">
    <location>
        <begin position="69"/>
        <end position="299"/>
    </location>
</feature>
<name>A0ABU3VX21_9GAMM</name>